<protein>
    <recommendedName>
        <fullName evidence="7">Cache domain-containing protein</fullName>
    </recommendedName>
</protein>
<keyword evidence="3 6" id="KW-0812">Transmembrane</keyword>
<evidence type="ECO:0000313" key="8">
    <source>
        <dbReference type="EMBL" id="KKL18939.1"/>
    </source>
</evidence>
<accession>A0A0F9BAG3</accession>
<evidence type="ECO:0000256" key="1">
    <source>
        <dbReference type="ARBA" id="ARBA00004651"/>
    </source>
</evidence>
<proteinExistence type="predicted"/>
<dbReference type="EMBL" id="LAZR01038672">
    <property type="protein sequence ID" value="KKL18939.1"/>
    <property type="molecule type" value="Genomic_DNA"/>
</dbReference>
<feature type="domain" description="Cache" evidence="7">
    <location>
        <begin position="84"/>
        <end position="339"/>
    </location>
</feature>
<evidence type="ECO:0000256" key="5">
    <source>
        <dbReference type="ARBA" id="ARBA00023136"/>
    </source>
</evidence>
<organism evidence="8">
    <name type="scientific">marine sediment metagenome</name>
    <dbReference type="NCBI Taxonomy" id="412755"/>
    <lineage>
        <taxon>unclassified sequences</taxon>
        <taxon>metagenomes</taxon>
        <taxon>ecological metagenomes</taxon>
    </lineage>
</organism>
<keyword evidence="2" id="KW-1003">Cell membrane</keyword>
<evidence type="ECO:0000256" key="6">
    <source>
        <dbReference type="SAM" id="Phobius"/>
    </source>
</evidence>
<dbReference type="AlphaFoldDB" id="A0A0F9BAG3"/>
<dbReference type="Gene3D" id="3.30.450.20">
    <property type="entry name" value="PAS domain"/>
    <property type="match status" value="1"/>
</dbReference>
<evidence type="ECO:0000256" key="4">
    <source>
        <dbReference type="ARBA" id="ARBA00022989"/>
    </source>
</evidence>
<evidence type="ECO:0000259" key="7">
    <source>
        <dbReference type="Pfam" id="PF02743"/>
    </source>
</evidence>
<dbReference type="InterPro" id="IPR033479">
    <property type="entry name" value="dCache_1"/>
</dbReference>
<evidence type="ECO:0000256" key="3">
    <source>
        <dbReference type="ARBA" id="ARBA00022692"/>
    </source>
</evidence>
<keyword evidence="4 6" id="KW-1133">Transmembrane helix</keyword>
<keyword evidence="5 6" id="KW-0472">Membrane</keyword>
<name>A0A0F9BAG3_9ZZZZ</name>
<feature type="transmembrane region" description="Helical" evidence="6">
    <location>
        <begin position="7"/>
        <end position="27"/>
    </location>
</feature>
<comment type="caution">
    <text evidence="8">The sequence shown here is derived from an EMBL/GenBank/DDBJ whole genome shotgun (WGS) entry which is preliminary data.</text>
</comment>
<feature type="non-terminal residue" evidence="8">
    <location>
        <position position="509"/>
    </location>
</feature>
<comment type="subcellular location">
    <subcellularLocation>
        <location evidence="1">Cell membrane</location>
        <topology evidence="1">Multi-pass membrane protein</topology>
    </subcellularLocation>
</comment>
<sequence>VKLSTKLLAAFLAVGVIPACVIGLMALNKSSTALEQQSYNTLVGMRDVKKAQIEGFFGERQGDMGVLMETVNTLRDESFAKLTAIGTIKKNQIEGYFGERLGDVSVLSTNATVLSALEAFNTAFDAEGGKAGGEQWTAVEKEFADWLVQYNEEYGYYDLFLIHSDGDVIYTVAKESDLGQDLVNGSLKTSPLAKCFRNALNSTSLQDFEPYAPSNGEPCAFVGAPVKKDGKTVGVVALQLPLSAINSIMQERTGLGKTGETYLIGSDKLMRSDSFLDPTGHSVKASFAGNVANNGCDTEAARLALSGKTGADVIIDYNGNPVLSAYSPLDIAGLHWAILAEIDVAEAFSPVDKDGNEYYAKYIEQYGYYDLFLINPDGYCFYTVCREADYQTNLVNGKYSSSNLGGLVRDVLSSKQFGLADFAPYAPSNDQPCAFVAQPVMHNGKVEVIVALQLSLDAINNIMQQRAGMGRTGETYLVGSDKLMRSDSFLDPTGHSVEASFAGNVASNG</sequence>
<feature type="non-terminal residue" evidence="8">
    <location>
        <position position="1"/>
    </location>
</feature>
<dbReference type="GO" id="GO:0005886">
    <property type="term" value="C:plasma membrane"/>
    <property type="evidence" value="ECO:0007669"/>
    <property type="project" value="UniProtKB-SubCell"/>
</dbReference>
<reference evidence="8" key="1">
    <citation type="journal article" date="2015" name="Nature">
        <title>Complex archaea that bridge the gap between prokaryotes and eukaryotes.</title>
        <authorList>
            <person name="Spang A."/>
            <person name="Saw J.H."/>
            <person name="Jorgensen S.L."/>
            <person name="Zaremba-Niedzwiedzka K."/>
            <person name="Martijn J."/>
            <person name="Lind A.E."/>
            <person name="van Eijk R."/>
            <person name="Schleper C."/>
            <person name="Guy L."/>
            <person name="Ettema T.J."/>
        </authorList>
    </citation>
    <scope>NUCLEOTIDE SEQUENCE</scope>
</reference>
<gene>
    <name evidence="8" type="ORF">LCGC14_2470510</name>
</gene>
<dbReference type="Pfam" id="PF02743">
    <property type="entry name" value="dCache_1"/>
    <property type="match status" value="1"/>
</dbReference>
<evidence type="ECO:0000256" key="2">
    <source>
        <dbReference type="ARBA" id="ARBA00022475"/>
    </source>
</evidence>